<dbReference type="PROSITE" id="PS50995">
    <property type="entry name" value="HTH_MARR_2"/>
    <property type="match status" value="1"/>
</dbReference>
<dbReference type="Pfam" id="PF01047">
    <property type="entry name" value="MarR"/>
    <property type="match status" value="1"/>
</dbReference>
<protein>
    <submittedName>
        <fullName evidence="5">DNA-binding transcriptional regulator, MarR family</fullName>
    </submittedName>
</protein>
<name>A0A1H0AMJ9_9FIRM</name>
<dbReference type="InterPro" id="IPR000835">
    <property type="entry name" value="HTH_MarR-typ"/>
</dbReference>
<organism evidence="5 6">
    <name type="scientific">Megasphaera paucivorans</name>
    <dbReference type="NCBI Taxonomy" id="349095"/>
    <lineage>
        <taxon>Bacteria</taxon>
        <taxon>Bacillati</taxon>
        <taxon>Bacillota</taxon>
        <taxon>Negativicutes</taxon>
        <taxon>Veillonellales</taxon>
        <taxon>Veillonellaceae</taxon>
        <taxon>Megasphaera</taxon>
    </lineage>
</organism>
<dbReference type="InterPro" id="IPR036388">
    <property type="entry name" value="WH-like_DNA-bd_sf"/>
</dbReference>
<dbReference type="PRINTS" id="PR00598">
    <property type="entry name" value="HTHMARR"/>
</dbReference>
<dbReference type="Gene3D" id="1.10.10.10">
    <property type="entry name" value="Winged helix-like DNA-binding domain superfamily/Winged helix DNA-binding domain"/>
    <property type="match status" value="1"/>
</dbReference>
<keyword evidence="3" id="KW-0804">Transcription</keyword>
<evidence type="ECO:0000256" key="3">
    <source>
        <dbReference type="ARBA" id="ARBA00023163"/>
    </source>
</evidence>
<dbReference type="STRING" id="349095.SAMN05660299_02558"/>
<reference evidence="5 6" key="1">
    <citation type="submission" date="2016-10" db="EMBL/GenBank/DDBJ databases">
        <authorList>
            <person name="de Groot N.N."/>
        </authorList>
    </citation>
    <scope>NUCLEOTIDE SEQUENCE [LARGE SCALE GENOMIC DNA]</scope>
    <source>
        <strain evidence="5 6">DSM 16981</strain>
    </source>
</reference>
<evidence type="ECO:0000256" key="1">
    <source>
        <dbReference type="ARBA" id="ARBA00023015"/>
    </source>
</evidence>
<sequence>MKFQVLPTRTELENYAKIVPELNPSSVLAMLRIMRASEKIKANINNVLEKQHHLSEGKLRVMILLHQHPEGVAPSFLAYRAGVTKATISVMLRRMIRDGMVYSIYDTEDGRSKKILLTCQGKNFMEQILPDHYLRISSIMKKLTDKQQDELIWLLTEISD</sequence>
<feature type="domain" description="HTH marR-type" evidence="4">
    <location>
        <begin position="26"/>
        <end position="160"/>
    </location>
</feature>
<keyword evidence="6" id="KW-1185">Reference proteome</keyword>
<dbReference type="GO" id="GO:0003700">
    <property type="term" value="F:DNA-binding transcription factor activity"/>
    <property type="evidence" value="ECO:0007669"/>
    <property type="project" value="InterPro"/>
</dbReference>
<evidence type="ECO:0000313" key="6">
    <source>
        <dbReference type="Proteomes" id="UP000199309"/>
    </source>
</evidence>
<dbReference type="SUPFAM" id="SSF46785">
    <property type="entry name" value="Winged helix' DNA-binding domain"/>
    <property type="match status" value="1"/>
</dbReference>
<dbReference type="Proteomes" id="UP000199309">
    <property type="component" value="Unassembled WGS sequence"/>
</dbReference>
<dbReference type="SMART" id="SM00347">
    <property type="entry name" value="HTH_MARR"/>
    <property type="match status" value="1"/>
</dbReference>
<evidence type="ECO:0000256" key="2">
    <source>
        <dbReference type="ARBA" id="ARBA00023125"/>
    </source>
</evidence>
<keyword evidence="2 5" id="KW-0238">DNA-binding</keyword>
<gene>
    <name evidence="5" type="ORF">SAMN05660299_02558</name>
</gene>
<evidence type="ECO:0000259" key="4">
    <source>
        <dbReference type="PROSITE" id="PS50995"/>
    </source>
</evidence>
<dbReference type="OrthoDB" id="6400170at2"/>
<dbReference type="InterPro" id="IPR036390">
    <property type="entry name" value="WH_DNA-bd_sf"/>
</dbReference>
<dbReference type="GO" id="GO:0003677">
    <property type="term" value="F:DNA binding"/>
    <property type="evidence" value="ECO:0007669"/>
    <property type="project" value="UniProtKB-KW"/>
</dbReference>
<proteinExistence type="predicted"/>
<dbReference type="EMBL" id="FNHQ01000040">
    <property type="protein sequence ID" value="SDN34717.1"/>
    <property type="molecule type" value="Genomic_DNA"/>
</dbReference>
<dbReference type="RefSeq" id="WP_091652652.1">
    <property type="nucleotide sequence ID" value="NZ_FNHQ01000040.1"/>
</dbReference>
<evidence type="ECO:0000313" key="5">
    <source>
        <dbReference type="EMBL" id="SDN34717.1"/>
    </source>
</evidence>
<dbReference type="PANTHER" id="PTHR42756">
    <property type="entry name" value="TRANSCRIPTIONAL REGULATOR, MARR"/>
    <property type="match status" value="1"/>
</dbReference>
<keyword evidence="1" id="KW-0805">Transcription regulation</keyword>
<accession>A0A1H0AMJ9</accession>
<dbReference type="AlphaFoldDB" id="A0A1H0AMJ9"/>
<dbReference type="PANTHER" id="PTHR42756:SF1">
    <property type="entry name" value="TRANSCRIPTIONAL REPRESSOR OF EMRAB OPERON"/>
    <property type="match status" value="1"/>
</dbReference>